<protein>
    <recommendedName>
        <fullName evidence="4">Transposase</fullName>
    </recommendedName>
</protein>
<reference evidence="2 3" key="1">
    <citation type="submission" date="2017-09" db="EMBL/GenBank/DDBJ databases">
        <title>Large-scale bioinformatics analysis of Bacillus genomes uncovers conserved roles of natural products in bacterial physiology.</title>
        <authorList>
            <consortium name="Agbiome Team Llc"/>
            <person name="Bleich R.M."/>
            <person name="Kirk G.J."/>
            <person name="Santa Maria K.C."/>
            <person name="Allen S.E."/>
            <person name="Farag S."/>
            <person name="Shank E.A."/>
            <person name="Bowers A."/>
        </authorList>
    </citation>
    <scope>NUCLEOTIDE SEQUENCE [LARGE SCALE GENOMIC DNA]</scope>
    <source>
        <strain evidence="1">AFS005430</strain>
        <strain evidence="2 3">AFS027629</strain>
    </source>
</reference>
<dbReference type="EMBL" id="NUEH01000051">
    <property type="protein sequence ID" value="PEI83672.1"/>
    <property type="molecule type" value="Genomic_DNA"/>
</dbReference>
<evidence type="ECO:0000313" key="2">
    <source>
        <dbReference type="EMBL" id="PEN88269.1"/>
    </source>
</evidence>
<dbReference type="EMBL" id="NUAP01000027">
    <property type="protein sequence ID" value="PEN88269.1"/>
    <property type="molecule type" value="Genomic_DNA"/>
</dbReference>
<organism evidence="2 3">
    <name type="scientific">Bacillus toyonensis</name>
    <dbReference type="NCBI Taxonomy" id="155322"/>
    <lineage>
        <taxon>Bacteria</taxon>
        <taxon>Bacillati</taxon>
        <taxon>Bacillota</taxon>
        <taxon>Bacilli</taxon>
        <taxon>Bacillales</taxon>
        <taxon>Bacillaceae</taxon>
        <taxon>Bacillus</taxon>
        <taxon>Bacillus cereus group</taxon>
    </lineage>
</organism>
<sequence length="71" mass="8549">MKIKRRLFPQPPFSKTKHFFRNKLWMILKKVIGYNPIFITEVTSLIYKKGMTILYENLCIMVKKKRAASNR</sequence>
<accession>A0AB36T4N8</accession>
<comment type="caution">
    <text evidence="2">The sequence shown here is derived from an EMBL/GenBank/DDBJ whole genome shotgun (WGS) entry which is preliminary data.</text>
</comment>
<evidence type="ECO:0000313" key="3">
    <source>
        <dbReference type="Proteomes" id="UP000220078"/>
    </source>
</evidence>
<dbReference type="AlphaFoldDB" id="A0AB36T4N8"/>
<evidence type="ECO:0008006" key="4">
    <source>
        <dbReference type="Google" id="ProtNLM"/>
    </source>
</evidence>
<name>A0AB36T4N8_9BACI</name>
<dbReference type="Proteomes" id="UP000220969">
    <property type="component" value="Unassembled WGS sequence"/>
</dbReference>
<evidence type="ECO:0000313" key="1">
    <source>
        <dbReference type="EMBL" id="PEI83672.1"/>
    </source>
</evidence>
<proteinExistence type="predicted"/>
<gene>
    <name evidence="2" type="ORF">CN551_14525</name>
    <name evidence="1" type="ORF">CN678_21695</name>
</gene>
<dbReference type="Proteomes" id="UP000220078">
    <property type="component" value="Unassembled WGS sequence"/>
</dbReference>